<accession>A0A9X2U1K7</accession>
<feature type="transmembrane region" description="Helical" evidence="2">
    <location>
        <begin position="59"/>
        <end position="80"/>
    </location>
</feature>
<organism evidence="4 5">
    <name type="scientific">Salinibacter ruber</name>
    <dbReference type="NCBI Taxonomy" id="146919"/>
    <lineage>
        <taxon>Bacteria</taxon>
        <taxon>Pseudomonadati</taxon>
        <taxon>Rhodothermota</taxon>
        <taxon>Rhodothermia</taxon>
        <taxon>Rhodothermales</taxon>
        <taxon>Salinibacteraceae</taxon>
        <taxon>Salinibacter</taxon>
    </lineage>
</organism>
<evidence type="ECO:0000256" key="2">
    <source>
        <dbReference type="SAM" id="Phobius"/>
    </source>
</evidence>
<dbReference type="PANTHER" id="PTHR34220:SF7">
    <property type="entry name" value="SENSOR HISTIDINE KINASE YPDA"/>
    <property type="match status" value="1"/>
</dbReference>
<dbReference type="RefSeq" id="WP_251941413.1">
    <property type="nucleotide sequence ID" value="NZ_CALTRV010000004.1"/>
</dbReference>
<keyword evidence="2" id="KW-0812">Transmembrane</keyword>
<feature type="region of interest" description="Disordered" evidence="1">
    <location>
        <begin position="1"/>
        <end position="22"/>
    </location>
</feature>
<protein>
    <recommendedName>
        <fullName evidence="3">Signal transduction histidine kinase internal region domain-containing protein</fullName>
    </recommendedName>
</protein>
<dbReference type="InterPro" id="IPR010559">
    <property type="entry name" value="Sig_transdc_His_kin_internal"/>
</dbReference>
<keyword evidence="2" id="KW-0472">Membrane</keyword>
<feature type="transmembrane region" description="Helical" evidence="2">
    <location>
        <begin position="92"/>
        <end position="112"/>
    </location>
</feature>
<dbReference type="EMBL" id="JANTYZ010000001">
    <property type="protein sequence ID" value="MCS3864209.1"/>
    <property type="molecule type" value="Genomic_DNA"/>
</dbReference>
<dbReference type="Pfam" id="PF06580">
    <property type="entry name" value="His_kinase"/>
    <property type="match status" value="1"/>
</dbReference>
<keyword evidence="2" id="KW-1133">Transmembrane helix</keyword>
<dbReference type="GO" id="GO:0016020">
    <property type="term" value="C:membrane"/>
    <property type="evidence" value="ECO:0007669"/>
    <property type="project" value="InterPro"/>
</dbReference>
<dbReference type="InterPro" id="IPR050640">
    <property type="entry name" value="Bact_2-comp_sensor_kinase"/>
</dbReference>
<dbReference type="Gene3D" id="3.30.565.10">
    <property type="entry name" value="Histidine kinase-like ATPase, C-terminal domain"/>
    <property type="match status" value="1"/>
</dbReference>
<proteinExistence type="predicted"/>
<comment type="caution">
    <text evidence="4">The sequence shown here is derived from an EMBL/GenBank/DDBJ whole genome shotgun (WGS) entry which is preliminary data.</text>
</comment>
<evidence type="ECO:0000256" key="1">
    <source>
        <dbReference type="SAM" id="MobiDB-lite"/>
    </source>
</evidence>
<gene>
    <name evidence="4" type="ORF">GGP82_000740</name>
</gene>
<feature type="transmembrane region" description="Helical" evidence="2">
    <location>
        <begin position="146"/>
        <end position="166"/>
    </location>
</feature>
<evidence type="ECO:0000259" key="3">
    <source>
        <dbReference type="Pfam" id="PF06580"/>
    </source>
</evidence>
<dbReference type="GO" id="GO:0000155">
    <property type="term" value="F:phosphorelay sensor kinase activity"/>
    <property type="evidence" value="ECO:0007669"/>
    <property type="project" value="InterPro"/>
</dbReference>
<dbReference type="PANTHER" id="PTHR34220">
    <property type="entry name" value="SENSOR HISTIDINE KINASE YPDA"/>
    <property type="match status" value="1"/>
</dbReference>
<dbReference type="SUPFAM" id="SSF55874">
    <property type="entry name" value="ATPase domain of HSP90 chaperone/DNA topoisomerase II/histidine kinase"/>
    <property type="match status" value="1"/>
</dbReference>
<reference evidence="4" key="1">
    <citation type="submission" date="2022-08" db="EMBL/GenBank/DDBJ databases">
        <title>Genomic Encyclopedia of Type Strains, Phase V (KMG-V): Genome sequencing to study the core and pangenomes of soil and plant-associated prokaryotes.</title>
        <authorList>
            <person name="Whitman W."/>
        </authorList>
    </citation>
    <scope>NUCLEOTIDE SEQUENCE</scope>
    <source>
        <strain evidence="4">SP2016B</strain>
    </source>
</reference>
<dbReference type="InterPro" id="IPR036890">
    <property type="entry name" value="HATPase_C_sf"/>
</dbReference>
<dbReference type="AlphaFoldDB" id="A0A9X2U1K7"/>
<name>A0A9X2U1K7_9BACT</name>
<evidence type="ECO:0000313" key="5">
    <source>
        <dbReference type="Proteomes" id="UP001155034"/>
    </source>
</evidence>
<feature type="transmembrane region" description="Helical" evidence="2">
    <location>
        <begin position="28"/>
        <end position="47"/>
    </location>
</feature>
<dbReference type="Proteomes" id="UP001155034">
    <property type="component" value="Unassembled WGS sequence"/>
</dbReference>
<sequence length="379" mass="42070">MVAPESTVSHSDEEGQNPQSVSPPLRPAVLVGLQLGWWGIYGVAYYLTLRPYQPFVDLLWKQTFIATGSGLLLSALLGGLYRAVRLSQRRPVGQALIALGTSIALGLAWYQVKVWGVEWFNPFIAPVTSLGAFRPGEGSILSSAPAFPILLLVWSGAYLSIAQWYARQTQEQRRLRADAEAQRARLRMLRYQLNPHFFFNALNTIGALADENPQRVKTAVHELSGFLRYTLLDEEALNVPLRDEVEAAEHYLAVEKIRFEDDLRVDVSLDGAAGRQVVPSFLVLPLVENAIQHGPYTSPTPLHVRVTGTLTEDVLVVEVANTGHWRAPPDADGTGTGLDNVRRRLATQHPDRHRLAVTEDDGWVRVRIELDTDALNPHA</sequence>
<evidence type="ECO:0000313" key="4">
    <source>
        <dbReference type="EMBL" id="MCS3864209.1"/>
    </source>
</evidence>
<feature type="domain" description="Signal transduction histidine kinase internal region" evidence="3">
    <location>
        <begin position="184"/>
        <end position="263"/>
    </location>
</feature>